<evidence type="ECO:0000313" key="2">
    <source>
        <dbReference type="Proteomes" id="UP000016505"/>
    </source>
</evidence>
<keyword evidence="1" id="KW-0614">Plasmid</keyword>
<dbReference type="EMBL" id="CP011027">
    <property type="protein sequence ID" value="ATC89004.1"/>
    <property type="molecule type" value="Genomic_DNA"/>
</dbReference>
<dbReference type="PROSITE" id="PS51257">
    <property type="entry name" value="PROKAR_LIPOPROTEIN"/>
    <property type="match status" value="1"/>
</dbReference>
<dbReference type="Proteomes" id="UP000016505">
    <property type="component" value="Plasmid unnamed"/>
</dbReference>
<proteinExistence type="predicted"/>
<name>A0A290SA16_9GAMM</name>
<organism evidence="1 2">
    <name type="scientific">Pseudoalteromonas arctica A 37-1-2</name>
    <dbReference type="NCBI Taxonomy" id="1117313"/>
    <lineage>
        <taxon>Bacteria</taxon>
        <taxon>Pseudomonadati</taxon>
        <taxon>Pseudomonadota</taxon>
        <taxon>Gammaproteobacteria</taxon>
        <taxon>Alteromonadales</taxon>
        <taxon>Pseudoalteromonadaceae</taxon>
        <taxon>Pseudoalteromonas</taxon>
    </lineage>
</organism>
<protein>
    <recommendedName>
        <fullName evidence="3">Lipoprotein</fullName>
    </recommendedName>
</protein>
<reference evidence="1 2" key="1">
    <citation type="journal article" date="2012" name="J. Bacteriol.">
        <title>Genome sequences of type strains of seven species of the marine bacterium Pseudoalteromonas.</title>
        <authorList>
            <person name="Xie B.B."/>
            <person name="Shu Y.L."/>
            <person name="Qin Q.L."/>
            <person name="Rong J.C."/>
            <person name="Zhang X.Y."/>
            <person name="Chen X.L."/>
            <person name="Shi M."/>
            <person name="He H.L."/>
            <person name="Zhou B.C."/>
            <person name="Zhang Y.Z."/>
        </authorList>
    </citation>
    <scope>NUCLEOTIDE SEQUENCE [LARGE SCALE GENOMIC DNA]</scope>
    <source>
        <strain evidence="1 2">A 37-1-2</strain>
        <plasmid evidence="1 2">unnamed</plasmid>
    </source>
</reference>
<evidence type="ECO:0008006" key="3">
    <source>
        <dbReference type="Google" id="ProtNLM"/>
    </source>
</evidence>
<dbReference type="KEGG" id="part:PARC_p0031"/>
<geneLocation type="plasmid" evidence="1">
    <name>unnamed</name>
</geneLocation>
<dbReference type="RefSeq" id="WP_010554727.1">
    <property type="nucleotide sequence ID" value="NZ_CP011027.1"/>
</dbReference>
<dbReference type="AlphaFoldDB" id="A0A290SA16"/>
<accession>A0A290SA16</accession>
<evidence type="ECO:0000313" key="1">
    <source>
        <dbReference type="EMBL" id="ATC89004.1"/>
    </source>
</evidence>
<gene>
    <name evidence="1" type="ORF">PARC_p0031</name>
</gene>
<sequence>MHFLKNTALTISALTLTACMSTQPPVITMQSNDVYQFNDKSSFALNVANMTRKTAGLSDVDLPENAQFKSNNALVGAEYALAFLSDGLIDLAGSMGAQSQADRAFNWKPMLVFLGELNEQDLDASALNLVESGLKETFNNIAGTEYVGIARSDNARDSNNFMYFYKGGALCNAETRKLYIYTSPEPHPHFVDYDPAVFNGSCASAVKIEVNGKVNYNGEVKDVVTMTILNGYEGFDSIAVATAGFSIVPKEYGVWGADIKYTVPAPYVVHNNTMYLFSTSNRSYKLNNSVR</sequence>